<keyword evidence="2" id="KW-0521">NADP</keyword>
<dbReference type="GO" id="GO:0004032">
    <property type="term" value="F:aldose reductase (NADPH) activity"/>
    <property type="evidence" value="ECO:0000318"/>
    <property type="project" value="GO_Central"/>
</dbReference>
<keyword evidence="9" id="KW-1185">Reference proteome</keyword>
<dbReference type="InterPro" id="IPR036812">
    <property type="entry name" value="NAD(P)_OxRdtase_dom_sf"/>
</dbReference>
<gene>
    <name evidence="8" type="primary">AUGUSTUS-3.0.2_09671</name>
    <name evidence="8" type="ORF">TcasGA2_TC009671</name>
</gene>
<reference evidence="8 9" key="1">
    <citation type="journal article" date="2008" name="Nature">
        <title>The genome of the model beetle and pest Tribolium castaneum.</title>
        <authorList>
            <consortium name="Tribolium Genome Sequencing Consortium"/>
            <person name="Richards S."/>
            <person name="Gibbs R.A."/>
            <person name="Weinstock G.M."/>
            <person name="Brown S.J."/>
            <person name="Denell R."/>
            <person name="Beeman R.W."/>
            <person name="Gibbs R."/>
            <person name="Beeman R.W."/>
            <person name="Brown S.J."/>
            <person name="Bucher G."/>
            <person name="Friedrich M."/>
            <person name="Grimmelikhuijzen C.J."/>
            <person name="Klingler M."/>
            <person name="Lorenzen M."/>
            <person name="Richards S."/>
            <person name="Roth S."/>
            <person name="Schroder R."/>
            <person name="Tautz D."/>
            <person name="Zdobnov E.M."/>
            <person name="Muzny D."/>
            <person name="Gibbs R.A."/>
            <person name="Weinstock G.M."/>
            <person name="Attaway T."/>
            <person name="Bell S."/>
            <person name="Buhay C.J."/>
            <person name="Chandrabose M.N."/>
            <person name="Chavez D."/>
            <person name="Clerk-Blankenburg K.P."/>
            <person name="Cree A."/>
            <person name="Dao M."/>
            <person name="Davis C."/>
            <person name="Chacko J."/>
            <person name="Dinh H."/>
            <person name="Dugan-Rocha S."/>
            <person name="Fowler G."/>
            <person name="Garner T.T."/>
            <person name="Garnes J."/>
            <person name="Gnirke A."/>
            <person name="Hawes A."/>
            <person name="Hernandez J."/>
            <person name="Hines S."/>
            <person name="Holder M."/>
            <person name="Hume J."/>
            <person name="Jhangiani S.N."/>
            <person name="Joshi V."/>
            <person name="Khan Z.M."/>
            <person name="Jackson L."/>
            <person name="Kovar C."/>
            <person name="Kowis A."/>
            <person name="Lee S."/>
            <person name="Lewis L.R."/>
            <person name="Margolis J."/>
            <person name="Morgan M."/>
            <person name="Nazareth L.V."/>
            <person name="Nguyen N."/>
            <person name="Okwuonu G."/>
            <person name="Parker D."/>
            <person name="Richards S."/>
            <person name="Ruiz S.J."/>
            <person name="Santibanez J."/>
            <person name="Savard J."/>
            <person name="Scherer S.E."/>
            <person name="Schneider B."/>
            <person name="Sodergren E."/>
            <person name="Tautz D."/>
            <person name="Vattahil S."/>
            <person name="Villasana D."/>
            <person name="White C.S."/>
            <person name="Wright R."/>
            <person name="Park Y."/>
            <person name="Beeman R.W."/>
            <person name="Lord J."/>
            <person name="Oppert B."/>
            <person name="Lorenzen M."/>
            <person name="Brown S."/>
            <person name="Wang L."/>
            <person name="Savard J."/>
            <person name="Tautz D."/>
            <person name="Richards S."/>
            <person name="Weinstock G."/>
            <person name="Gibbs R.A."/>
            <person name="Liu Y."/>
            <person name="Worley K."/>
            <person name="Weinstock G."/>
            <person name="Elsik C.G."/>
            <person name="Reese J.T."/>
            <person name="Elhaik E."/>
            <person name="Landan G."/>
            <person name="Graur D."/>
            <person name="Arensburger P."/>
            <person name="Atkinson P."/>
            <person name="Beeman R.W."/>
            <person name="Beidler J."/>
            <person name="Brown S.J."/>
            <person name="Demuth J.P."/>
            <person name="Drury D.W."/>
            <person name="Du Y.Z."/>
            <person name="Fujiwara H."/>
            <person name="Lorenzen M."/>
            <person name="Maselli V."/>
            <person name="Osanai M."/>
            <person name="Park Y."/>
            <person name="Robertson H.M."/>
            <person name="Tu Z."/>
            <person name="Wang J.J."/>
            <person name="Wang S."/>
            <person name="Richards S."/>
            <person name="Song H."/>
            <person name="Zhang L."/>
            <person name="Sodergren E."/>
            <person name="Werner D."/>
            <person name="Stanke M."/>
            <person name="Morgenstern B."/>
            <person name="Solovyev V."/>
            <person name="Kosarev P."/>
            <person name="Brown G."/>
            <person name="Chen H.C."/>
            <person name="Ermolaeva O."/>
            <person name="Hlavina W."/>
            <person name="Kapustin Y."/>
            <person name="Kiryutin B."/>
            <person name="Kitts P."/>
            <person name="Maglott D."/>
            <person name="Pruitt K."/>
            <person name="Sapojnikov V."/>
            <person name="Souvorov A."/>
            <person name="Mackey A.J."/>
            <person name="Waterhouse R.M."/>
            <person name="Wyder S."/>
            <person name="Zdobnov E.M."/>
            <person name="Zdobnov E.M."/>
            <person name="Wyder S."/>
            <person name="Kriventseva E.V."/>
            <person name="Kadowaki T."/>
            <person name="Bork P."/>
            <person name="Aranda M."/>
            <person name="Bao R."/>
            <person name="Beermann A."/>
            <person name="Berns N."/>
            <person name="Bolognesi R."/>
            <person name="Bonneton F."/>
            <person name="Bopp D."/>
            <person name="Brown S.J."/>
            <person name="Bucher G."/>
            <person name="Butts T."/>
            <person name="Chaumot A."/>
            <person name="Denell R.E."/>
            <person name="Ferrier D.E."/>
            <person name="Friedrich M."/>
            <person name="Gordon C.M."/>
            <person name="Jindra M."/>
            <person name="Klingler M."/>
            <person name="Lan Q."/>
            <person name="Lattorff H.M."/>
            <person name="Laudet V."/>
            <person name="von Levetsow C."/>
            <person name="Liu Z."/>
            <person name="Lutz R."/>
            <person name="Lynch J.A."/>
            <person name="da Fonseca R.N."/>
            <person name="Posnien N."/>
            <person name="Reuter R."/>
            <person name="Roth S."/>
            <person name="Savard J."/>
            <person name="Schinko J.B."/>
            <person name="Schmitt C."/>
            <person name="Schoppmeier M."/>
            <person name="Schroder R."/>
            <person name="Shippy T.D."/>
            <person name="Simonnet F."/>
            <person name="Marques-Souza H."/>
            <person name="Tautz D."/>
            <person name="Tomoyasu Y."/>
            <person name="Trauner J."/>
            <person name="Van der Zee M."/>
            <person name="Vervoort M."/>
            <person name="Wittkopp N."/>
            <person name="Wimmer E.A."/>
            <person name="Yang X."/>
            <person name="Jones A.K."/>
            <person name="Sattelle D.B."/>
            <person name="Ebert P.R."/>
            <person name="Nelson D."/>
            <person name="Scott J.G."/>
            <person name="Beeman R.W."/>
            <person name="Muthukrishnan S."/>
            <person name="Kramer K.J."/>
            <person name="Arakane Y."/>
            <person name="Beeman R.W."/>
            <person name="Zhu Q."/>
            <person name="Hogenkamp D."/>
            <person name="Dixit R."/>
            <person name="Oppert B."/>
            <person name="Jiang H."/>
            <person name="Zou Z."/>
            <person name="Marshall J."/>
            <person name="Elpidina E."/>
            <person name="Vinokurov K."/>
            <person name="Oppert C."/>
            <person name="Zou Z."/>
            <person name="Evans J."/>
            <person name="Lu Z."/>
            <person name="Zhao P."/>
            <person name="Sumathipala N."/>
            <person name="Altincicek B."/>
            <person name="Vilcinskas A."/>
            <person name="Williams M."/>
            <person name="Hultmark D."/>
            <person name="Hetru C."/>
            <person name="Jiang H."/>
            <person name="Grimmelikhuijzen C.J."/>
            <person name="Hauser F."/>
            <person name="Cazzamali G."/>
            <person name="Williamson M."/>
            <person name="Park Y."/>
            <person name="Li B."/>
            <person name="Tanaka Y."/>
            <person name="Predel R."/>
            <person name="Neupert S."/>
            <person name="Schachtner J."/>
            <person name="Verleyen P."/>
            <person name="Raible F."/>
            <person name="Bork P."/>
            <person name="Friedrich M."/>
            <person name="Walden K.K."/>
            <person name="Robertson H.M."/>
            <person name="Angeli S."/>
            <person name="Foret S."/>
            <person name="Bucher G."/>
            <person name="Schuetz S."/>
            <person name="Maleszka R."/>
            <person name="Wimmer E.A."/>
            <person name="Beeman R.W."/>
            <person name="Lorenzen M."/>
            <person name="Tomoyasu Y."/>
            <person name="Miller S.C."/>
            <person name="Grossmann D."/>
            <person name="Bucher G."/>
        </authorList>
    </citation>
    <scope>NUCLEOTIDE SEQUENCE [LARGE SCALE GENOMIC DNA]</scope>
    <source>
        <strain evidence="8 9">Georgia GA2</strain>
    </source>
</reference>
<dbReference type="PANTHER" id="PTHR11732">
    <property type="entry name" value="ALDO/KETO REDUCTASE"/>
    <property type="match status" value="1"/>
</dbReference>
<dbReference type="InterPro" id="IPR018170">
    <property type="entry name" value="Aldo/ket_reductase_CS"/>
</dbReference>
<evidence type="ECO:0000256" key="2">
    <source>
        <dbReference type="ARBA" id="ARBA00022857"/>
    </source>
</evidence>
<comment type="similarity">
    <text evidence="1">Belongs to the aldo/keto reductase family.</text>
</comment>
<dbReference type="eggNOG" id="KOG1577">
    <property type="taxonomic scope" value="Eukaryota"/>
</dbReference>
<dbReference type="InParanoid" id="D6WTS5"/>
<organism evidence="8 9">
    <name type="scientific">Tribolium castaneum</name>
    <name type="common">Red flour beetle</name>
    <dbReference type="NCBI Taxonomy" id="7070"/>
    <lineage>
        <taxon>Eukaryota</taxon>
        <taxon>Metazoa</taxon>
        <taxon>Ecdysozoa</taxon>
        <taxon>Arthropoda</taxon>
        <taxon>Hexapoda</taxon>
        <taxon>Insecta</taxon>
        <taxon>Pterygota</taxon>
        <taxon>Neoptera</taxon>
        <taxon>Endopterygota</taxon>
        <taxon>Coleoptera</taxon>
        <taxon>Polyphaga</taxon>
        <taxon>Cucujiformia</taxon>
        <taxon>Tenebrionidae</taxon>
        <taxon>Tenebrionidae incertae sedis</taxon>
        <taxon>Tribolium</taxon>
    </lineage>
</organism>
<evidence type="ECO:0000259" key="7">
    <source>
        <dbReference type="Pfam" id="PF00248"/>
    </source>
</evidence>
<evidence type="ECO:0000313" key="9">
    <source>
        <dbReference type="Proteomes" id="UP000007266"/>
    </source>
</evidence>
<dbReference type="OrthoDB" id="416253at2759"/>
<evidence type="ECO:0000256" key="3">
    <source>
        <dbReference type="ARBA" id="ARBA00023002"/>
    </source>
</evidence>
<feature type="active site" description="Proton donor" evidence="4">
    <location>
        <position position="51"/>
    </location>
</feature>
<protein>
    <submittedName>
        <fullName evidence="8">Alcohol dehydrogenase [NADP(+)]-like Protein</fullName>
    </submittedName>
</protein>
<dbReference type="FunFam" id="3.20.20.100:FF:000006">
    <property type="entry name" value="Aldo-keto reductase family 1 member A1"/>
    <property type="match status" value="1"/>
</dbReference>
<evidence type="ECO:0000313" key="8">
    <source>
        <dbReference type="EMBL" id="EFA06738.2"/>
    </source>
</evidence>
<dbReference type="HOGENOM" id="CLU_023205_0_0_1"/>
<keyword evidence="3" id="KW-0560">Oxidoreductase</keyword>
<reference evidence="8 9" key="2">
    <citation type="journal article" date="2010" name="Nucleic Acids Res.">
        <title>BeetleBase in 2010: revisions to provide comprehensive genomic information for Tribolium castaneum.</title>
        <authorList>
            <person name="Kim H.S."/>
            <person name="Murphy T."/>
            <person name="Xia J."/>
            <person name="Caragea D."/>
            <person name="Park Y."/>
            <person name="Beeman R.W."/>
            <person name="Lorenzen M.D."/>
            <person name="Butcher S."/>
            <person name="Manak J.R."/>
            <person name="Brown S.J."/>
        </authorList>
    </citation>
    <scope>GENOME REANNOTATION</scope>
    <source>
        <strain evidence="8 9">Georgia GA2</strain>
    </source>
</reference>
<dbReference type="PRINTS" id="PR00069">
    <property type="entry name" value="ALDKETRDTASE"/>
</dbReference>
<evidence type="ECO:0000256" key="4">
    <source>
        <dbReference type="PIRSR" id="PIRSR000097-1"/>
    </source>
</evidence>
<dbReference type="Pfam" id="PF00248">
    <property type="entry name" value="Aldo_ket_red"/>
    <property type="match status" value="1"/>
</dbReference>
<dbReference type="STRING" id="7070.D6WTS5"/>
<evidence type="ECO:0000256" key="5">
    <source>
        <dbReference type="PIRSR" id="PIRSR000097-2"/>
    </source>
</evidence>
<dbReference type="PROSITE" id="PS00062">
    <property type="entry name" value="ALDOKETO_REDUCTASE_2"/>
    <property type="match status" value="1"/>
</dbReference>
<dbReference type="GO" id="GO:0005829">
    <property type="term" value="C:cytosol"/>
    <property type="evidence" value="ECO:0000318"/>
    <property type="project" value="GO_Central"/>
</dbReference>
<dbReference type="InterPro" id="IPR020471">
    <property type="entry name" value="AKR"/>
</dbReference>
<sequence length="335" mass="38419">MKYVKLSHVNGLLEMPMVGLGTWRAQPEEMEKALWAALDAGYRHIDTAFNYNTEETIGKVLKQWFSQGKGKREDLFITTKLPNCANRACDVARFLQMSLKKLQTNYVDLYLIHMPFSFHLNETNFTPLTNEDGSFSLDYDSDLIATWQAMEQQVDQGLIKAIGLSNFSGEQIERIYTAARIKPSVLQIELHAYLQQNELRALCRKLGIAVTAYAPLGSPGANNHFNSKYNYSIHDFPDILGHPLVDQLAQKYNKTPGQVLLRHLIQQDIIVIPKSGNSERLKSNIDVFDFELSREDMEQLNGLDRGENGRIFDFLFFKGVEKHPEYPFKHRIDGW</sequence>
<dbReference type="SUPFAM" id="SSF51430">
    <property type="entry name" value="NAD(P)-linked oxidoreductase"/>
    <property type="match status" value="1"/>
</dbReference>
<feature type="binding site" evidence="5">
    <location>
        <position position="113"/>
    </location>
    <ligand>
        <name>substrate</name>
    </ligand>
</feature>
<dbReference type="InterPro" id="IPR023210">
    <property type="entry name" value="NADP_OxRdtase_dom"/>
</dbReference>
<evidence type="ECO:0000256" key="6">
    <source>
        <dbReference type="PIRSR" id="PIRSR000097-3"/>
    </source>
</evidence>
<dbReference type="AlphaFoldDB" id="D6WTS5"/>
<dbReference type="OMA" id="KLWPTDQ"/>
<name>D6WTS5_TRICA</name>
<dbReference type="Proteomes" id="UP000007266">
    <property type="component" value="Linkage group 7"/>
</dbReference>
<dbReference type="Gene3D" id="3.20.20.100">
    <property type="entry name" value="NADP-dependent oxidoreductase domain"/>
    <property type="match status" value="1"/>
</dbReference>
<accession>D6WTS5</accession>
<dbReference type="PIRSF" id="PIRSF000097">
    <property type="entry name" value="AKR"/>
    <property type="match status" value="1"/>
</dbReference>
<feature type="domain" description="NADP-dependent oxidoreductase" evidence="7">
    <location>
        <begin position="19"/>
        <end position="304"/>
    </location>
</feature>
<dbReference type="PROSITE" id="PS00798">
    <property type="entry name" value="ALDOKETO_REDUCTASE_1"/>
    <property type="match status" value="1"/>
</dbReference>
<proteinExistence type="inferred from homology"/>
<dbReference type="EMBL" id="KQ971352">
    <property type="protein sequence ID" value="EFA06738.2"/>
    <property type="molecule type" value="Genomic_DNA"/>
</dbReference>
<feature type="site" description="Lowers pKa of active site Tyr" evidence="6">
    <location>
        <position position="80"/>
    </location>
</feature>
<evidence type="ECO:0000256" key="1">
    <source>
        <dbReference type="ARBA" id="ARBA00007905"/>
    </source>
</evidence>
<dbReference type="KEGG" id="tca:663656"/>